<evidence type="ECO:0000313" key="2">
    <source>
        <dbReference type="Proteomes" id="UP000077266"/>
    </source>
</evidence>
<dbReference type="Proteomes" id="UP000077266">
    <property type="component" value="Unassembled WGS sequence"/>
</dbReference>
<accession>A0A165BYZ5</accession>
<name>A0A165BYZ5_EXIGL</name>
<organism evidence="1 2">
    <name type="scientific">Exidia glandulosa HHB12029</name>
    <dbReference type="NCBI Taxonomy" id="1314781"/>
    <lineage>
        <taxon>Eukaryota</taxon>
        <taxon>Fungi</taxon>
        <taxon>Dikarya</taxon>
        <taxon>Basidiomycota</taxon>
        <taxon>Agaricomycotina</taxon>
        <taxon>Agaricomycetes</taxon>
        <taxon>Auriculariales</taxon>
        <taxon>Exidiaceae</taxon>
        <taxon>Exidia</taxon>
    </lineage>
</organism>
<gene>
    <name evidence="1" type="ORF">EXIGLDRAFT_844551</name>
</gene>
<evidence type="ECO:0000313" key="1">
    <source>
        <dbReference type="EMBL" id="KZV81508.1"/>
    </source>
</evidence>
<keyword evidence="2" id="KW-1185">Reference proteome</keyword>
<dbReference type="EMBL" id="KV426387">
    <property type="protein sequence ID" value="KZV81508.1"/>
    <property type="molecule type" value="Genomic_DNA"/>
</dbReference>
<proteinExistence type="predicted"/>
<sequence length="130" mass="14362">SPFPPPLHHSDAPSTSRLLTPLKAWSPFKSVQDPSLSGLSLLCVLRGWTWSLGLSAASGKRSRPPLCICSPLLFRNSWFSGDALCSPWNTNRCVLHPQFRAQDAQASRSRVLDPPHPALICFLYSLHRCA</sequence>
<dbReference type="InParanoid" id="A0A165BYZ5"/>
<dbReference type="AlphaFoldDB" id="A0A165BYZ5"/>
<reference evidence="1 2" key="1">
    <citation type="journal article" date="2016" name="Mol. Biol. Evol.">
        <title>Comparative Genomics of Early-Diverging Mushroom-Forming Fungi Provides Insights into the Origins of Lignocellulose Decay Capabilities.</title>
        <authorList>
            <person name="Nagy L.G."/>
            <person name="Riley R."/>
            <person name="Tritt A."/>
            <person name="Adam C."/>
            <person name="Daum C."/>
            <person name="Floudas D."/>
            <person name="Sun H."/>
            <person name="Yadav J.S."/>
            <person name="Pangilinan J."/>
            <person name="Larsson K.H."/>
            <person name="Matsuura K."/>
            <person name="Barry K."/>
            <person name="Labutti K."/>
            <person name="Kuo R."/>
            <person name="Ohm R.A."/>
            <person name="Bhattacharya S.S."/>
            <person name="Shirouzu T."/>
            <person name="Yoshinaga Y."/>
            <person name="Martin F.M."/>
            <person name="Grigoriev I.V."/>
            <person name="Hibbett D.S."/>
        </authorList>
    </citation>
    <scope>NUCLEOTIDE SEQUENCE [LARGE SCALE GENOMIC DNA]</scope>
    <source>
        <strain evidence="1 2">HHB12029</strain>
    </source>
</reference>
<feature type="non-terminal residue" evidence="1">
    <location>
        <position position="1"/>
    </location>
</feature>
<protein>
    <submittedName>
        <fullName evidence="1">Uncharacterized protein</fullName>
    </submittedName>
</protein>